<protein>
    <submittedName>
        <fullName evidence="3">Pyrroline-5-carboxylate reductase dimerization domain-containing protein</fullName>
    </submittedName>
</protein>
<dbReference type="Gene3D" id="1.10.3730.10">
    <property type="entry name" value="ProC C-terminal domain-like"/>
    <property type="match status" value="1"/>
</dbReference>
<accession>A0ABV1SDM4</accession>
<name>A0ABV1SDM4_9RHOB</name>
<dbReference type="EMBL" id="JAYWLC010000001">
    <property type="protein sequence ID" value="MER5170611.1"/>
    <property type="molecule type" value="Genomic_DNA"/>
</dbReference>
<sequence>MLERMRIGFVGGRGMLGHAMVLGLLKAGMPAANLTIFSRSDRPLPAVFEGVGLSQELGEISDLCDIAVLVLPPAEAGALRIRFEGRLVASVMAGVDFSRLGRIAPGAQLVRAMSSPAASGGLAYSPWVAQEEPTSDMVVQIETMFGALGQCDRLEREADLALFTAMTGPVPGFVALFAEYMQDYLEEHGIAPETADRATRQLFLGAGQLLSSEAPRAAQHVQGMIDYDGTTAAGLRVMRKSGIREGIFVGLDAAAQKAREIGG</sequence>
<feature type="domain" description="Pyrroline-5-carboxylate reductase dimerisation" evidence="2">
    <location>
        <begin position="157"/>
        <end position="260"/>
    </location>
</feature>
<evidence type="ECO:0000313" key="4">
    <source>
        <dbReference type="Proteomes" id="UP001438953"/>
    </source>
</evidence>
<proteinExistence type="predicted"/>
<dbReference type="SUPFAM" id="SSF51735">
    <property type="entry name" value="NAD(P)-binding Rossmann-fold domains"/>
    <property type="match status" value="1"/>
</dbReference>
<dbReference type="InterPro" id="IPR029036">
    <property type="entry name" value="P5CR_dimer"/>
</dbReference>
<dbReference type="Pfam" id="PF14748">
    <property type="entry name" value="P5CR_dimer"/>
    <property type="match status" value="1"/>
</dbReference>
<dbReference type="PANTHER" id="PTHR11645">
    <property type="entry name" value="PYRROLINE-5-CARBOXYLATE REDUCTASE"/>
    <property type="match status" value="1"/>
</dbReference>
<evidence type="ECO:0000256" key="1">
    <source>
        <dbReference type="ARBA" id="ARBA00023002"/>
    </source>
</evidence>
<dbReference type="RefSeq" id="WP_350934556.1">
    <property type="nucleotide sequence ID" value="NZ_JAYWLC010000001.1"/>
</dbReference>
<dbReference type="SUPFAM" id="SSF48179">
    <property type="entry name" value="6-phosphogluconate dehydrogenase C-terminal domain-like"/>
    <property type="match status" value="1"/>
</dbReference>
<evidence type="ECO:0000259" key="2">
    <source>
        <dbReference type="Pfam" id="PF14748"/>
    </source>
</evidence>
<dbReference type="InterPro" id="IPR008927">
    <property type="entry name" value="6-PGluconate_DH-like_C_sf"/>
</dbReference>
<dbReference type="InterPro" id="IPR036291">
    <property type="entry name" value="NAD(P)-bd_dom_sf"/>
</dbReference>
<evidence type="ECO:0000313" key="3">
    <source>
        <dbReference type="EMBL" id="MER5170611.1"/>
    </source>
</evidence>
<dbReference type="Gene3D" id="3.40.50.720">
    <property type="entry name" value="NAD(P)-binding Rossmann-like Domain"/>
    <property type="match status" value="1"/>
</dbReference>
<comment type="caution">
    <text evidence="3">The sequence shown here is derived from an EMBL/GenBank/DDBJ whole genome shotgun (WGS) entry which is preliminary data.</text>
</comment>
<organism evidence="3 4">
    <name type="scientific">Thioclava kandeliae</name>
    <dbReference type="NCBI Taxonomy" id="3070818"/>
    <lineage>
        <taxon>Bacteria</taxon>
        <taxon>Pseudomonadati</taxon>
        <taxon>Pseudomonadota</taxon>
        <taxon>Alphaproteobacteria</taxon>
        <taxon>Rhodobacterales</taxon>
        <taxon>Paracoccaceae</taxon>
        <taxon>Thioclava</taxon>
    </lineage>
</organism>
<keyword evidence="4" id="KW-1185">Reference proteome</keyword>
<dbReference type="Proteomes" id="UP001438953">
    <property type="component" value="Unassembled WGS sequence"/>
</dbReference>
<dbReference type="PANTHER" id="PTHR11645:SF0">
    <property type="entry name" value="PYRROLINE-5-CARBOXYLATE REDUCTASE 3"/>
    <property type="match status" value="1"/>
</dbReference>
<gene>
    <name evidence="3" type="ORF">VSX56_02395</name>
</gene>
<keyword evidence="1" id="KW-0560">Oxidoreductase</keyword>
<reference evidence="3 4" key="1">
    <citation type="submission" date="2024-06" db="EMBL/GenBank/DDBJ databases">
        <title>Thioclava kandeliae sp. nov. from a rhizosphere soil sample of Kandelia candel in a mangrove.</title>
        <authorList>
            <person name="Mu T."/>
        </authorList>
    </citation>
    <scope>NUCLEOTIDE SEQUENCE [LARGE SCALE GENOMIC DNA]</scope>
    <source>
        <strain evidence="3 4">CPCC 100088</strain>
    </source>
</reference>